<keyword evidence="1" id="KW-1133">Transmembrane helix</keyword>
<reference evidence="3 4" key="1">
    <citation type="submission" date="2016-10" db="EMBL/GenBank/DDBJ databases">
        <authorList>
            <person name="de Groot N.N."/>
        </authorList>
    </citation>
    <scope>NUCLEOTIDE SEQUENCE [LARGE SCALE GENOMIC DNA]</scope>
    <source>
        <strain evidence="3 4">CGMCC 4.1859</strain>
    </source>
</reference>
<dbReference type="GO" id="GO:0080120">
    <property type="term" value="P:CAAX-box protein maturation"/>
    <property type="evidence" value="ECO:0007669"/>
    <property type="project" value="UniProtKB-ARBA"/>
</dbReference>
<gene>
    <name evidence="3" type="ORF">SAMN05216260_110187</name>
</gene>
<feature type="transmembrane region" description="Helical" evidence="1">
    <location>
        <begin position="138"/>
        <end position="157"/>
    </location>
</feature>
<keyword evidence="1" id="KW-0812">Transmembrane</keyword>
<evidence type="ECO:0000256" key="1">
    <source>
        <dbReference type="SAM" id="Phobius"/>
    </source>
</evidence>
<feature type="domain" description="CAAX prenyl protease 2/Lysostaphin resistance protein A-like" evidence="2">
    <location>
        <begin position="109"/>
        <end position="200"/>
    </location>
</feature>
<dbReference type="OrthoDB" id="193898at2"/>
<organism evidence="3 4">
    <name type="scientific">Streptomyces griseoaurantiacus</name>
    <dbReference type="NCBI Taxonomy" id="68213"/>
    <lineage>
        <taxon>Bacteria</taxon>
        <taxon>Bacillati</taxon>
        <taxon>Actinomycetota</taxon>
        <taxon>Actinomycetes</taxon>
        <taxon>Kitasatosporales</taxon>
        <taxon>Streptomycetaceae</taxon>
        <taxon>Streptomyces</taxon>
        <taxon>Streptomyces aurantiacus group</taxon>
    </lineage>
</organism>
<dbReference type="AlphaFoldDB" id="A0A1G7NIA9"/>
<keyword evidence="1" id="KW-0472">Membrane</keyword>
<feature type="transmembrane region" description="Helical" evidence="1">
    <location>
        <begin position="105"/>
        <end position="126"/>
    </location>
</feature>
<dbReference type="GO" id="GO:0004175">
    <property type="term" value="F:endopeptidase activity"/>
    <property type="evidence" value="ECO:0007669"/>
    <property type="project" value="UniProtKB-ARBA"/>
</dbReference>
<feature type="transmembrane region" description="Helical" evidence="1">
    <location>
        <begin position="7"/>
        <end position="26"/>
    </location>
</feature>
<dbReference type="PANTHER" id="PTHR39430:SF1">
    <property type="entry name" value="PROTEASE"/>
    <property type="match status" value="1"/>
</dbReference>
<accession>A0A1G7NIA9</accession>
<evidence type="ECO:0000259" key="2">
    <source>
        <dbReference type="Pfam" id="PF02517"/>
    </source>
</evidence>
<feature type="transmembrane region" description="Helical" evidence="1">
    <location>
        <begin position="238"/>
        <end position="257"/>
    </location>
</feature>
<dbReference type="InterPro" id="IPR003675">
    <property type="entry name" value="Rce1/LyrA-like_dom"/>
</dbReference>
<feature type="transmembrane region" description="Helical" evidence="1">
    <location>
        <begin position="32"/>
        <end position="53"/>
    </location>
</feature>
<dbReference type="Pfam" id="PF02517">
    <property type="entry name" value="Rce1-like"/>
    <property type="match status" value="1"/>
</dbReference>
<feature type="transmembrane region" description="Helical" evidence="1">
    <location>
        <begin position="74"/>
        <end position="93"/>
    </location>
</feature>
<proteinExistence type="predicted"/>
<protein>
    <recommendedName>
        <fullName evidence="2">CAAX prenyl protease 2/Lysostaphin resistance protein A-like domain-containing protein</fullName>
    </recommendedName>
</protein>
<name>A0A1G7NIA9_9ACTN</name>
<dbReference type="Proteomes" id="UP000198614">
    <property type="component" value="Unassembled WGS sequence"/>
</dbReference>
<sequence length="280" mass="29830">MKALKIILQIVVVFAVYAVCGGVINGVKDNPWLSLLAGAFTVAAMVFVYRWIVGRTENREVTELQSKGATNATFWGLVFGSLMFLCVISNIYFLGDYKVDGIDSVSGAIGLIGFMAGAACTEELVFRGLLFRLVERGLGTYVALVLSGLVFGGMHLLNDDATLAGAAAISIEAGAMLAAGYAATRNLWLPMGVHFAWNFMESGIFSTQVSGNGETHGLLKSSLSGKEIITGGEFGPEASIYAVVFGTLLTVIFLIVAHRRGHIVPLRRAERVDTLAALAR</sequence>
<evidence type="ECO:0000313" key="4">
    <source>
        <dbReference type="Proteomes" id="UP000198614"/>
    </source>
</evidence>
<dbReference type="PANTHER" id="PTHR39430">
    <property type="entry name" value="MEMBRANE-ASSOCIATED PROTEASE-RELATED"/>
    <property type="match status" value="1"/>
</dbReference>
<dbReference type="EMBL" id="FNAX01000010">
    <property type="protein sequence ID" value="SDF73845.1"/>
    <property type="molecule type" value="Genomic_DNA"/>
</dbReference>
<evidence type="ECO:0000313" key="3">
    <source>
        <dbReference type="EMBL" id="SDF73845.1"/>
    </source>
</evidence>